<keyword evidence="1" id="KW-0472">Membrane</keyword>
<dbReference type="RefSeq" id="WP_049741282.1">
    <property type="nucleotide sequence ID" value="NZ_BJON01000022.1"/>
</dbReference>
<feature type="transmembrane region" description="Helical" evidence="1">
    <location>
        <begin position="59"/>
        <end position="79"/>
    </location>
</feature>
<protein>
    <recommendedName>
        <fullName evidence="6">Integral membrane protein</fullName>
    </recommendedName>
</protein>
<evidence type="ECO:0008006" key="6">
    <source>
        <dbReference type="Google" id="ProtNLM"/>
    </source>
</evidence>
<keyword evidence="1" id="KW-0812">Transmembrane</keyword>
<dbReference type="EMBL" id="BJON01000022">
    <property type="protein sequence ID" value="GED71574.1"/>
    <property type="molecule type" value="Genomic_DNA"/>
</dbReference>
<keyword evidence="5" id="KW-1185">Reference proteome</keyword>
<feature type="transmembrane region" description="Helical" evidence="1">
    <location>
        <begin position="136"/>
        <end position="158"/>
    </location>
</feature>
<name>A0A0K9YKT1_9BACL</name>
<evidence type="ECO:0000313" key="5">
    <source>
        <dbReference type="Proteomes" id="UP000319578"/>
    </source>
</evidence>
<comment type="caution">
    <text evidence="3">The sequence shown here is derived from an EMBL/GenBank/DDBJ whole genome shotgun (WGS) entry which is preliminary data.</text>
</comment>
<reference evidence="2 5" key="3">
    <citation type="submission" date="2019-06" db="EMBL/GenBank/DDBJ databases">
        <title>Whole genome shotgun sequence of Brevibacillus reuszeri NBRC 15719.</title>
        <authorList>
            <person name="Hosoyama A."/>
            <person name="Uohara A."/>
            <person name="Ohji S."/>
            <person name="Ichikawa N."/>
        </authorList>
    </citation>
    <scope>NUCLEOTIDE SEQUENCE [LARGE SCALE GENOMIC DNA]</scope>
    <source>
        <strain evidence="2 5">NBRC 15719</strain>
    </source>
</reference>
<evidence type="ECO:0000256" key="1">
    <source>
        <dbReference type="SAM" id="Phobius"/>
    </source>
</evidence>
<evidence type="ECO:0000313" key="4">
    <source>
        <dbReference type="Proteomes" id="UP000036834"/>
    </source>
</evidence>
<gene>
    <name evidence="3" type="ORF">ADS79_25570</name>
    <name evidence="2" type="ORF">BRE01_52760</name>
</gene>
<dbReference type="Proteomes" id="UP000036834">
    <property type="component" value="Unassembled WGS sequence"/>
</dbReference>
<dbReference type="Proteomes" id="UP000319578">
    <property type="component" value="Unassembled WGS sequence"/>
</dbReference>
<sequence>MGKLSLNQKKWLVLAHLLFSSIMLGGAVIFLVLSIVAATTTDAGIIAASYRVMHVLSTTSVRASTIGTIVTGVLLSLWTHWGLFRYYWLIAKEVLTVFAIALGPIGMYVWTLPASSAVMSDGLGAMQNPAILVNSVQLWTGIILQVLSLAAIFLLSIFKPWGKRKS</sequence>
<dbReference type="STRING" id="54915.ADS79_25570"/>
<keyword evidence="1" id="KW-1133">Transmembrane helix</keyword>
<organism evidence="3 4">
    <name type="scientific">Brevibacillus reuszeri</name>
    <dbReference type="NCBI Taxonomy" id="54915"/>
    <lineage>
        <taxon>Bacteria</taxon>
        <taxon>Bacillati</taxon>
        <taxon>Bacillota</taxon>
        <taxon>Bacilli</taxon>
        <taxon>Bacillales</taxon>
        <taxon>Paenibacillaceae</taxon>
        <taxon>Brevibacillus</taxon>
    </lineage>
</organism>
<evidence type="ECO:0000313" key="2">
    <source>
        <dbReference type="EMBL" id="GED71574.1"/>
    </source>
</evidence>
<proteinExistence type="predicted"/>
<feature type="transmembrane region" description="Helical" evidence="1">
    <location>
        <begin position="86"/>
        <end position="110"/>
    </location>
</feature>
<reference evidence="3" key="2">
    <citation type="submission" date="2015-07" db="EMBL/GenBank/DDBJ databases">
        <title>MeaNS - Measles Nucleotide Surveillance Program.</title>
        <authorList>
            <person name="Tran T."/>
            <person name="Druce J."/>
        </authorList>
    </citation>
    <scope>NUCLEOTIDE SEQUENCE</scope>
    <source>
        <strain evidence="3">DSM 9887</strain>
    </source>
</reference>
<dbReference type="PATRIC" id="fig|54915.3.peg.4267"/>
<dbReference type="AlphaFoldDB" id="A0A0K9YKT1"/>
<dbReference type="EMBL" id="LGIQ01000011">
    <property type="protein sequence ID" value="KNB69281.1"/>
    <property type="molecule type" value="Genomic_DNA"/>
</dbReference>
<reference evidence="4" key="1">
    <citation type="submission" date="2015-07" db="EMBL/GenBank/DDBJ databases">
        <title>Genome sequencing project for genomic taxonomy and phylogenomics of Bacillus-like bacteria.</title>
        <authorList>
            <person name="Liu B."/>
            <person name="Wang J."/>
            <person name="Zhu Y."/>
            <person name="Liu G."/>
            <person name="Chen Q."/>
            <person name="Chen Z."/>
            <person name="Lan J."/>
            <person name="Che J."/>
            <person name="Ge C."/>
            <person name="Shi H."/>
            <person name="Pan Z."/>
            <person name="Liu X."/>
        </authorList>
    </citation>
    <scope>NUCLEOTIDE SEQUENCE [LARGE SCALE GENOMIC DNA]</scope>
    <source>
        <strain evidence="4">DSM 9887</strain>
    </source>
</reference>
<dbReference type="OrthoDB" id="156858at2"/>
<evidence type="ECO:0000313" key="3">
    <source>
        <dbReference type="EMBL" id="KNB69281.1"/>
    </source>
</evidence>
<accession>A0A0K9YKT1</accession>
<feature type="transmembrane region" description="Helical" evidence="1">
    <location>
        <begin position="12"/>
        <end position="39"/>
    </location>
</feature>